<evidence type="ECO:0000256" key="9">
    <source>
        <dbReference type="ARBA" id="ARBA00022985"/>
    </source>
</evidence>
<evidence type="ECO:0000256" key="13">
    <source>
        <dbReference type="SAM" id="Phobius"/>
    </source>
</evidence>
<proteinExistence type="inferred from homology"/>
<evidence type="ECO:0000256" key="11">
    <source>
        <dbReference type="ARBA" id="ARBA00023098"/>
    </source>
</evidence>
<keyword evidence="6" id="KW-0997">Cell inner membrane</keyword>
<dbReference type="AlphaFoldDB" id="A0AAT9LE79"/>
<feature type="transmembrane region" description="Helical" evidence="13">
    <location>
        <begin position="187"/>
        <end position="203"/>
    </location>
</feature>
<feature type="transmembrane region" description="Helical" evidence="13">
    <location>
        <begin position="31"/>
        <end position="54"/>
    </location>
</feature>
<dbReference type="InterPro" id="IPR037185">
    <property type="entry name" value="EmrE-like"/>
</dbReference>
<organism evidence="15">
    <name type="scientific">Candidatus Fermentithermobacillus carboniphilus</name>
    <dbReference type="NCBI Taxonomy" id="3085328"/>
    <lineage>
        <taxon>Bacteria</taxon>
        <taxon>Bacillati</taxon>
        <taxon>Bacillota</taxon>
        <taxon>Candidatus Fermentithermobacillia</taxon>
        <taxon>Candidatus Fermentithermobacillales</taxon>
        <taxon>Candidatus Fermentithermobacillaceae</taxon>
        <taxon>Candidatus Fermentithermobacillus</taxon>
    </lineage>
</organism>
<dbReference type="GO" id="GO:0022857">
    <property type="term" value="F:transmembrane transporter activity"/>
    <property type="evidence" value="ECO:0007669"/>
    <property type="project" value="InterPro"/>
</dbReference>
<comment type="subcellular location">
    <subcellularLocation>
        <location evidence="1">Cell membrane</location>
        <topology evidence="1">Multi-pass membrane protein</topology>
    </subcellularLocation>
</comment>
<dbReference type="EMBL" id="CP062796">
    <property type="protein sequence ID" value="QUL99343.1"/>
    <property type="molecule type" value="Genomic_DNA"/>
</dbReference>
<evidence type="ECO:0000256" key="4">
    <source>
        <dbReference type="ARBA" id="ARBA00022475"/>
    </source>
</evidence>
<keyword evidence="8 13" id="KW-0812">Transmembrane</keyword>
<evidence type="ECO:0000256" key="6">
    <source>
        <dbReference type="ARBA" id="ARBA00022519"/>
    </source>
</evidence>
<evidence type="ECO:0000256" key="5">
    <source>
        <dbReference type="ARBA" id="ARBA00022516"/>
    </source>
</evidence>
<reference evidence="15" key="1">
    <citation type="submission" date="2020-10" db="EMBL/GenBank/DDBJ databases">
        <authorList>
            <person name="Kadnikov V."/>
            <person name="Beletsky A.V."/>
            <person name="Mardanov A.V."/>
            <person name="Karnachuk O.V."/>
            <person name="Ravin N.V."/>
        </authorList>
    </citation>
    <scope>NUCLEOTIDE SEQUENCE</scope>
    <source>
        <strain evidence="15">Bu02</strain>
    </source>
</reference>
<feature type="transmembrane region" description="Helical" evidence="13">
    <location>
        <begin position="61"/>
        <end position="80"/>
    </location>
</feature>
<feature type="transmembrane region" description="Helical" evidence="13">
    <location>
        <begin position="266"/>
        <end position="285"/>
    </location>
</feature>
<reference evidence="15" key="2">
    <citation type="journal article" date="2023" name="Biology">
        <title>Prokaryotic Life Associated with Coal-Fire Gas Vents Revealed by Metagenomics.</title>
        <authorList>
            <person name="Kadnikov V.V."/>
            <person name="Mardanov A.V."/>
            <person name="Beletsky A.V."/>
            <person name="Karnachuk O.V."/>
            <person name="Ravin N.V."/>
        </authorList>
    </citation>
    <scope>NUCLEOTIDE SEQUENCE</scope>
    <source>
        <strain evidence="15">Bu02</strain>
    </source>
</reference>
<keyword evidence="7" id="KW-0441">Lipid A biosynthesis</keyword>
<name>A0AAT9LE79_9FIRM</name>
<dbReference type="InterPro" id="IPR000620">
    <property type="entry name" value="EamA_dom"/>
</dbReference>
<gene>
    <name evidence="15" type="ORF">IMF26_04625</name>
</gene>
<feature type="domain" description="EamA" evidence="14">
    <location>
        <begin position="5"/>
        <end position="136"/>
    </location>
</feature>
<dbReference type="Pfam" id="PF00892">
    <property type="entry name" value="EamA"/>
    <property type="match status" value="1"/>
</dbReference>
<evidence type="ECO:0000256" key="2">
    <source>
        <dbReference type="ARBA" id="ARBA00007362"/>
    </source>
</evidence>
<dbReference type="Gene3D" id="1.10.3730.20">
    <property type="match status" value="1"/>
</dbReference>
<evidence type="ECO:0000256" key="10">
    <source>
        <dbReference type="ARBA" id="ARBA00022989"/>
    </source>
</evidence>
<evidence type="ECO:0000256" key="1">
    <source>
        <dbReference type="ARBA" id="ARBA00004651"/>
    </source>
</evidence>
<accession>A0AAT9LE79</accession>
<evidence type="ECO:0000256" key="8">
    <source>
        <dbReference type="ARBA" id="ARBA00022692"/>
    </source>
</evidence>
<comment type="similarity">
    <text evidence="2">Belongs to the EamA transporter family.</text>
</comment>
<evidence type="ECO:0000256" key="12">
    <source>
        <dbReference type="ARBA" id="ARBA00023136"/>
    </source>
</evidence>
<dbReference type="SUPFAM" id="SSF103481">
    <property type="entry name" value="Multidrug resistance efflux transporter EmrE"/>
    <property type="match status" value="2"/>
</dbReference>
<keyword evidence="4" id="KW-1003">Cell membrane</keyword>
<feature type="transmembrane region" description="Helical" evidence="13">
    <location>
        <begin position="120"/>
        <end position="141"/>
    </location>
</feature>
<dbReference type="PANTHER" id="PTHR30561:SF1">
    <property type="entry name" value="MULTIDRUG TRANSPORTER EMRE"/>
    <property type="match status" value="1"/>
</dbReference>
<dbReference type="InterPro" id="IPR000390">
    <property type="entry name" value="Small_drug/metabolite_transptr"/>
</dbReference>
<keyword evidence="10 13" id="KW-1133">Transmembrane helix</keyword>
<dbReference type="KEGG" id="fcz:IMF26_04625"/>
<feature type="transmembrane region" description="Helical" evidence="13">
    <location>
        <begin position="150"/>
        <end position="167"/>
    </location>
</feature>
<evidence type="ECO:0000256" key="7">
    <source>
        <dbReference type="ARBA" id="ARBA00022556"/>
    </source>
</evidence>
<protein>
    <submittedName>
        <fullName evidence="15">EamA family transporter</fullName>
    </submittedName>
</protein>
<keyword evidence="5" id="KW-0444">Lipid biosynthesis</keyword>
<dbReference type="GO" id="GO:0005886">
    <property type="term" value="C:plasma membrane"/>
    <property type="evidence" value="ECO:0007669"/>
    <property type="project" value="UniProtKB-SubCell"/>
</dbReference>
<evidence type="ECO:0000259" key="14">
    <source>
        <dbReference type="Pfam" id="PF00892"/>
    </source>
</evidence>
<evidence type="ECO:0000313" key="15">
    <source>
        <dbReference type="EMBL" id="QUL99343.1"/>
    </source>
</evidence>
<keyword evidence="11" id="KW-0443">Lipid metabolism</keyword>
<evidence type="ECO:0000256" key="3">
    <source>
        <dbReference type="ARBA" id="ARBA00022448"/>
    </source>
</evidence>
<dbReference type="GO" id="GO:0009103">
    <property type="term" value="P:lipopolysaccharide biosynthetic process"/>
    <property type="evidence" value="ECO:0007669"/>
    <property type="project" value="UniProtKB-KW"/>
</dbReference>
<keyword evidence="12 13" id="KW-0472">Membrane</keyword>
<feature type="transmembrane region" description="Helical" evidence="13">
    <location>
        <begin position="215"/>
        <end position="235"/>
    </location>
</feature>
<dbReference type="PANTHER" id="PTHR30561">
    <property type="entry name" value="SMR FAMILY PROTON-DEPENDENT DRUG EFFLUX TRANSPORTER SUGE"/>
    <property type="match status" value="1"/>
</dbReference>
<keyword evidence="3" id="KW-0813">Transport</keyword>
<sequence>MTALALILVVAAAFAHSLWNFLAKKASGGLPFVWIFTGLASLIYFPVATGVFLIQRPHLGLPNLLMILATAAVHSAYFLLLDMAYRTGDMSLAYPIARGTGPLLSAAAGILLLNERPSPLALAGIGLMISGMLLLTGNVAALKHPGTRRVILYALACGATISLYTVLDKVSVSRLGTPPLILDWGTNFGRFLILTPVALRYMSSVREQWRLNRKRAFGVALLSPLAYILILTAMATCPVSYVAPAREISILIGSIMGARLLSEQQAAVRIAGSAAMAVGLIALALG</sequence>
<keyword evidence="9" id="KW-0448">Lipopolysaccharide biosynthesis</keyword>